<name>Q7UEG6_RHOBA</name>
<dbReference type="EnsemblBacteria" id="CAD79070">
    <property type="protein sequence ID" value="CAD79070"/>
    <property type="gene ID" value="RB11342"/>
</dbReference>
<evidence type="ECO:0000313" key="2">
    <source>
        <dbReference type="Proteomes" id="UP000001025"/>
    </source>
</evidence>
<dbReference type="EMBL" id="BX294153">
    <property type="protein sequence ID" value="CAD79070.1"/>
    <property type="molecule type" value="Genomic_DNA"/>
</dbReference>
<protein>
    <submittedName>
        <fullName evidence="1">Uncharacterized protein</fullName>
    </submittedName>
</protein>
<dbReference type="InParanoid" id="Q7UEG6"/>
<keyword evidence="2" id="KW-1185">Reference proteome</keyword>
<accession>Q7UEG6</accession>
<dbReference type="STRING" id="243090.RB11342"/>
<dbReference type="eggNOG" id="ENOG502ZKEA">
    <property type="taxonomic scope" value="Bacteria"/>
</dbReference>
<reference evidence="1 2" key="1">
    <citation type="journal article" date="2003" name="Proc. Natl. Acad. Sci. U.S.A.">
        <title>Complete genome sequence of the marine planctomycete Pirellula sp. strain 1.</title>
        <authorList>
            <person name="Gloeckner F.O."/>
            <person name="Kube M."/>
            <person name="Bauer M."/>
            <person name="Teeling H."/>
            <person name="Lombardot T."/>
            <person name="Ludwig W."/>
            <person name="Gade D."/>
            <person name="Beck A."/>
            <person name="Borzym K."/>
            <person name="Heitmann K."/>
            <person name="Rabus R."/>
            <person name="Schlesner H."/>
            <person name="Amann R."/>
            <person name="Reinhardt R."/>
        </authorList>
    </citation>
    <scope>NUCLEOTIDE SEQUENCE [LARGE SCALE GENOMIC DNA]</scope>
    <source>
        <strain evidence="2">DSM 10527 / NCIMB 13988 / SH1</strain>
    </source>
</reference>
<dbReference type="HOGENOM" id="CLU_2119174_0_0_0"/>
<dbReference type="Proteomes" id="UP000001025">
    <property type="component" value="Chromosome"/>
</dbReference>
<organism evidence="1 2">
    <name type="scientific">Rhodopirellula baltica (strain DSM 10527 / NCIMB 13988 / SH1)</name>
    <dbReference type="NCBI Taxonomy" id="243090"/>
    <lineage>
        <taxon>Bacteria</taxon>
        <taxon>Pseudomonadati</taxon>
        <taxon>Planctomycetota</taxon>
        <taxon>Planctomycetia</taxon>
        <taxon>Pirellulales</taxon>
        <taxon>Pirellulaceae</taxon>
        <taxon>Rhodopirellula</taxon>
    </lineage>
</organism>
<gene>
    <name evidence="1" type="ordered locus">RB11342</name>
</gene>
<dbReference type="OrthoDB" id="281426at2"/>
<dbReference type="PATRIC" id="fig|243090.15.peg.5501"/>
<dbReference type="KEGG" id="rba:RB11342"/>
<evidence type="ECO:0000313" key="1">
    <source>
        <dbReference type="EMBL" id="CAD79070.1"/>
    </source>
</evidence>
<sequence length="114" mass="12531">MNDPCILGEIREHFAMSEPLLRISNHHAPGSGDPPIVDDAQADQYIGYFENLFGEQWVFTRDQATGVAILRGGDISWNTPIDVTDGATRGLTLNPSEAQWLESCLAASQAFARR</sequence>
<dbReference type="AlphaFoldDB" id="Q7UEG6"/>
<proteinExistence type="predicted"/>